<comment type="caution">
    <text evidence="2">The sequence shown here is derived from an EMBL/GenBank/DDBJ whole genome shotgun (WGS) entry which is preliminary data.</text>
</comment>
<proteinExistence type="predicted"/>
<organism evidence="2 3">
    <name type="scientific">Datura stramonium</name>
    <name type="common">Jimsonweed</name>
    <name type="synonym">Common thornapple</name>
    <dbReference type="NCBI Taxonomy" id="4076"/>
    <lineage>
        <taxon>Eukaryota</taxon>
        <taxon>Viridiplantae</taxon>
        <taxon>Streptophyta</taxon>
        <taxon>Embryophyta</taxon>
        <taxon>Tracheophyta</taxon>
        <taxon>Spermatophyta</taxon>
        <taxon>Magnoliopsida</taxon>
        <taxon>eudicotyledons</taxon>
        <taxon>Gunneridae</taxon>
        <taxon>Pentapetalae</taxon>
        <taxon>asterids</taxon>
        <taxon>lamiids</taxon>
        <taxon>Solanales</taxon>
        <taxon>Solanaceae</taxon>
        <taxon>Solanoideae</taxon>
        <taxon>Datureae</taxon>
        <taxon>Datura</taxon>
    </lineage>
</organism>
<dbReference type="Proteomes" id="UP000823775">
    <property type="component" value="Unassembled WGS sequence"/>
</dbReference>
<sequence length="129" mass="14753">MENLQYGIVGKFSYGWPSIEELGKIISSQCELPKFVNMKIEDEKAGGSRMEREKGSKKWGDIGEEDEDERRDTYKEGRQIVAEKLIEPTGDREGESSDKLFSREDSKNVVEMSENWGTSGATDEYKEEE</sequence>
<feature type="region of interest" description="Disordered" evidence="1">
    <location>
        <begin position="44"/>
        <end position="129"/>
    </location>
</feature>
<evidence type="ECO:0000313" key="2">
    <source>
        <dbReference type="EMBL" id="MCD7467208.1"/>
    </source>
</evidence>
<feature type="compositionally biased region" description="Basic and acidic residues" evidence="1">
    <location>
        <begin position="84"/>
        <end position="108"/>
    </location>
</feature>
<dbReference type="EMBL" id="JACEIK010001209">
    <property type="protein sequence ID" value="MCD7467208.1"/>
    <property type="molecule type" value="Genomic_DNA"/>
</dbReference>
<gene>
    <name evidence="2" type="ORF">HAX54_004500</name>
</gene>
<name>A0ABS8T8G7_DATST</name>
<keyword evidence="3" id="KW-1185">Reference proteome</keyword>
<accession>A0ABS8T8G7</accession>
<reference evidence="2 3" key="1">
    <citation type="journal article" date="2021" name="BMC Genomics">
        <title>Datura genome reveals duplications of psychoactive alkaloid biosynthetic genes and high mutation rate following tissue culture.</title>
        <authorList>
            <person name="Rajewski A."/>
            <person name="Carter-House D."/>
            <person name="Stajich J."/>
            <person name="Litt A."/>
        </authorList>
    </citation>
    <scope>NUCLEOTIDE SEQUENCE [LARGE SCALE GENOMIC DNA]</scope>
    <source>
        <strain evidence="2">AR-01</strain>
    </source>
</reference>
<evidence type="ECO:0000313" key="3">
    <source>
        <dbReference type="Proteomes" id="UP000823775"/>
    </source>
</evidence>
<protein>
    <submittedName>
        <fullName evidence="2">Uncharacterized protein</fullName>
    </submittedName>
</protein>
<evidence type="ECO:0000256" key="1">
    <source>
        <dbReference type="SAM" id="MobiDB-lite"/>
    </source>
</evidence>
<feature type="compositionally biased region" description="Basic and acidic residues" evidence="1">
    <location>
        <begin position="44"/>
        <end position="61"/>
    </location>
</feature>